<protein>
    <submittedName>
        <fullName evidence="1">Uncharacterized protein</fullName>
    </submittedName>
</protein>
<gene>
    <name evidence="1" type="ORF">CNEO_41570</name>
</gene>
<dbReference type="AlphaFoldDB" id="A0AA86JFQ3"/>
<dbReference type="Proteomes" id="UP000789738">
    <property type="component" value="Unassembled WGS sequence"/>
</dbReference>
<organism evidence="1 2">
    <name type="scientific">Clostridium neonatale</name>
    <dbReference type="NCBI Taxonomy" id="137838"/>
    <lineage>
        <taxon>Bacteria</taxon>
        <taxon>Bacillati</taxon>
        <taxon>Bacillota</taxon>
        <taxon>Clostridia</taxon>
        <taxon>Eubacteriales</taxon>
        <taxon>Clostridiaceae</taxon>
        <taxon>Clostridium</taxon>
    </lineage>
</organism>
<dbReference type="EMBL" id="CAKJVE010000004">
    <property type="protein sequence ID" value="CAG9705011.1"/>
    <property type="molecule type" value="Genomic_DNA"/>
</dbReference>
<proteinExistence type="predicted"/>
<comment type="caution">
    <text evidence="1">The sequence shown here is derived from an EMBL/GenBank/DDBJ whole genome shotgun (WGS) entry which is preliminary data.</text>
</comment>
<sequence length="41" mass="4977">MHYKNFNIYQFISYKLVRTLTHDKNYLIQQINNINLGGEKC</sequence>
<evidence type="ECO:0000313" key="2">
    <source>
        <dbReference type="Proteomes" id="UP000789738"/>
    </source>
</evidence>
<evidence type="ECO:0000313" key="1">
    <source>
        <dbReference type="EMBL" id="CAG9705011.1"/>
    </source>
</evidence>
<reference evidence="1" key="1">
    <citation type="submission" date="2021-10" db="EMBL/GenBank/DDBJ databases">
        <authorList>
            <person name="Mesa V."/>
        </authorList>
    </citation>
    <scope>NUCLEOTIDE SEQUENCE</scope>
    <source>
        <strain evidence="1">CC3_PB</strain>
    </source>
</reference>
<accession>A0AA86JFQ3</accession>
<name>A0AA86JFQ3_9CLOT</name>